<dbReference type="Proteomes" id="UP000003688">
    <property type="component" value="Unassembled WGS sequence"/>
</dbReference>
<protein>
    <recommendedName>
        <fullName evidence="4">DUF4878 domain-containing protein</fullName>
    </recommendedName>
</protein>
<organism evidence="2 3">
    <name type="scientific">Pedosphaera parvula (strain Ellin514)</name>
    <dbReference type="NCBI Taxonomy" id="320771"/>
    <lineage>
        <taxon>Bacteria</taxon>
        <taxon>Pseudomonadati</taxon>
        <taxon>Verrucomicrobiota</taxon>
        <taxon>Pedosphaerae</taxon>
        <taxon>Pedosphaerales</taxon>
        <taxon>Pedosphaeraceae</taxon>
        <taxon>Pedosphaera</taxon>
    </lineage>
</organism>
<dbReference type="AlphaFoldDB" id="B9XF81"/>
<dbReference type="STRING" id="320771.Cflav_PD4258"/>
<evidence type="ECO:0000256" key="1">
    <source>
        <dbReference type="SAM" id="Coils"/>
    </source>
</evidence>
<feature type="coiled-coil region" evidence="1">
    <location>
        <begin position="27"/>
        <end position="103"/>
    </location>
</feature>
<comment type="caution">
    <text evidence="2">The sequence shown here is derived from an EMBL/GenBank/DDBJ whole genome shotgun (WGS) entry which is preliminary data.</text>
</comment>
<name>B9XF81_PEDPL</name>
<dbReference type="RefSeq" id="WP_007414471.1">
    <property type="nucleotide sequence ID" value="NZ_ABOX02000009.1"/>
</dbReference>
<evidence type="ECO:0000313" key="3">
    <source>
        <dbReference type="Proteomes" id="UP000003688"/>
    </source>
</evidence>
<reference evidence="2 3" key="1">
    <citation type="journal article" date="2011" name="J. Bacteriol.">
        <title>Genome sequence of 'Pedosphaera parvula' Ellin514, an aerobic Verrucomicrobial isolate from pasture soil.</title>
        <authorList>
            <person name="Kant R."/>
            <person name="van Passel M.W."/>
            <person name="Sangwan P."/>
            <person name="Palva A."/>
            <person name="Lucas S."/>
            <person name="Copeland A."/>
            <person name="Lapidus A."/>
            <person name="Glavina Del Rio T."/>
            <person name="Dalin E."/>
            <person name="Tice H."/>
            <person name="Bruce D."/>
            <person name="Goodwin L."/>
            <person name="Pitluck S."/>
            <person name="Chertkov O."/>
            <person name="Larimer F.W."/>
            <person name="Land M.L."/>
            <person name="Hauser L."/>
            <person name="Brettin T.S."/>
            <person name="Detter J.C."/>
            <person name="Han S."/>
            <person name="de Vos W.M."/>
            <person name="Janssen P.H."/>
            <person name="Smidt H."/>
        </authorList>
    </citation>
    <scope>NUCLEOTIDE SEQUENCE [LARGE SCALE GENOMIC DNA]</scope>
    <source>
        <strain evidence="2 3">Ellin514</strain>
    </source>
</reference>
<evidence type="ECO:0000313" key="2">
    <source>
        <dbReference type="EMBL" id="EEF61579.1"/>
    </source>
</evidence>
<keyword evidence="1" id="KW-0175">Coiled coil</keyword>
<sequence length="236" mass="26826" precursor="true">MRTSLKILVFLGLVAGMVMGYNQWKTITRLRGENNDLKRKIEEVKATAESNFDRKLVDLDKDVDLLRTQVKELPRLRNELQQLRRSTNELAKLRLENQQLNARQRESVALPSTPVFSQGVLMSKENWVFAGYATPESALQSAVWAMSKGDPKTFIASLSPEMQTEMKKEWDQKPESQIAAEGKEGMQKITGYRIQSTKTISADEVILSMHLEGEDKVEDLTMKRLGSEWKLAGPVK</sequence>
<proteinExistence type="predicted"/>
<keyword evidence="3" id="KW-1185">Reference proteome</keyword>
<evidence type="ECO:0008006" key="4">
    <source>
        <dbReference type="Google" id="ProtNLM"/>
    </source>
</evidence>
<dbReference type="EMBL" id="ABOX02000009">
    <property type="protein sequence ID" value="EEF61579.1"/>
    <property type="molecule type" value="Genomic_DNA"/>
</dbReference>
<accession>B9XF81</accession>
<gene>
    <name evidence="2" type="ORF">Cflav_PD4258</name>
</gene>